<dbReference type="EMBL" id="CAXAMN010019446">
    <property type="protein sequence ID" value="CAK9054360.1"/>
    <property type="molecule type" value="Genomic_DNA"/>
</dbReference>
<protein>
    <recommendedName>
        <fullName evidence="3">Protein-serine/threonine phosphatase</fullName>
    </recommendedName>
</protein>
<comment type="caution">
    <text evidence="1">The sequence shown here is derived from an EMBL/GenBank/DDBJ whole genome shotgun (WGS) entry which is preliminary data.</text>
</comment>
<keyword evidence="2" id="KW-1185">Reference proteome</keyword>
<name>A0ABP0MS91_9DINO</name>
<reference evidence="1 2" key="1">
    <citation type="submission" date="2024-02" db="EMBL/GenBank/DDBJ databases">
        <authorList>
            <person name="Chen Y."/>
            <person name="Shah S."/>
            <person name="Dougan E. K."/>
            <person name="Thang M."/>
            <person name="Chan C."/>
        </authorList>
    </citation>
    <scope>NUCLEOTIDE SEQUENCE [LARGE SCALE GENOMIC DNA]</scope>
</reference>
<evidence type="ECO:0008006" key="3">
    <source>
        <dbReference type="Google" id="ProtNLM"/>
    </source>
</evidence>
<gene>
    <name evidence="1" type="ORF">CCMP2556_LOCUS27192</name>
</gene>
<proteinExistence type="predicted"/>
<evidence type="ECO:0000313" key="2">
    <source>
        <dbReference type="Proteomes" id="UP001642484"/>
    </source>
</evidence>
<organism evidence="1 2">
    <name type="scientific">Durusdinium trenchii</name>
    <dbReference type="NCBI Taxonomy" id="1381693"/>
    <lineage>
        <taxon>Eukaryota</taxon>
        <taxon>Sar</taxon>
        <taxon>Alveolata</taxon>
        <taxon>Dinophyceae</taxon>
        <taxon>Suessiales</taxon>
        <taxon>Symbiodiniaceae</taxon>
        <taxon>Durusdinium</taxon>
    </lineage>
</organism>
<dbReference type="Proteomes" id="UP001642484">
    <property type="component" value="Unassembled WGS sequence"/>
</dbReference>
<accession>A0ABP0MS91</accession>
<evidence type="ECO:0000313" key="1">
    <source>
        <dbReference type="EMBL" id="CAK9054360.1"/>
    </source>
</evidence>
<sequence length="378" mass="41961">MAAVPFQAGLHSPHLCGPYAATVVGPEVKDASPTGLQVYCDLDGVLADFNKGCLELFPEGGIIAEKIPTHLVTKLTWEEETEMWRRVEETSGDLPAVNGEKSDFFLSLDWTSDGEELWRWIDWNVVPSPAILTGLPMGRAGQMASKQKDGESNKQKFSGPNCILIDDRGDLREAWEARGGLFIHHTSAAESIRQLREALNAFHRSDRSRPGEEKSPPERLHRRNVLTEHTWCSFATDQRLLGCADTGRAAFKGQNDQMDEQSQGAFRKMLETLRECCELGLPLTFLQDHQGTQSTQGTLMAPSPLPPLPWQVKQVHEKMTEFCVALVQFCLDLDEALRSDLDLVLCCEVEATKLLSGVPHLWCFHDIHGASQEAVAGS</sequence>